<comment type="subcellular location">
    <subcellularLocation>
        <location evidence="1">Cell membrane</location>
        <topology evidence="1">Multi-pass membrane protein</topology>
    </subcellularLocation>
</comment>
<evidence type="ECO:0000256" key="3">
    <source>
        <dbReference type="ARBA" id="ARBA00022449"/>
    </source>
</evidence>
<keyword evidence="2" id="KW-0813">Transport</keyword>
<evidence type="ECO:0000256" key="1">
    <source>
        <dbReference type="ARBA" id="ARBA00004651"/>
    </source>
</evidence>
<feature type="transmembrane region" description="Helical" evidence="9">
    <location>
        <begin position="297"/>
        <end position="320"/>
    </location>
</feature>
<dbReference type="InterPro" id="IPR003148">
    <property type="entry name" value="RCK_N"/>
</dbReference>
<evidence type="ECO:0000256" key="8">
    <source>
        <dbReference type="ARBA" id="ARBA00023136"/>
    </source>
</evidence>
<name>A0ABP7PYF9_9GAMM</name>
<dbReference type="Pfam" id="PF00999">
    <property type="entry name" value="Na_H_Exchanger"/>
    <property type="match status" value="1"/>
</dbReference>
<dbReference type="PANTHER" id="PTHR32507">
    <property type="entry name" value="NA(+)/H(+) ANTIPORTER 1"/>
    <property type="match status" value="1"/>
</dbReference>
<keyword evidence="13" id="KW-1185">Reference proteome</keyword>
<evidence type="ECO:0000256" key="9">
    <source>
        <dbReference type="SAM" id="Phobius"/>
    </source>
</evidence>
<evidence type="ECO:0000256" key="6">
    <source>
        <dbReference type="ARBA" id="ARBA00022989"/>
    </source>
</evidence>
<organism evidence="12 13">
    <name type="scientific">Allohahella marinimesophila</name>
    <dbReference type="NCBI Taxonomy" id="1054972"/>
    <lineage>
        <taxon>Bacteria</taxon>
        <taxon>Pseudomonadati</taxon>
        <taxon>Pseudomonadota</taxon>
        <taxon>Gammaproteobacteria</taxon>
        <taxon>Oceanospirillales</taxon>
        <taxon>Hahellaceae</taxon>
        <taxon>Allohahella</taxon>
    </lineage>
</organism>
<feature type="transmembrane region" description="Helical" evidence="9">
    <location>
        <begin position="161"/>
        <end position="178"/>
    </location>
</feature>
<keyword evidence="6 9" id="KW-1133">Transmembrane helix</keyword>
<dbReference type="EMBL" id="BAABBO010000016">
    <property type="protein sequence ID" value="GAA3973485.1"/>
    <property type="molecule type" value="Genomic_DNA"/>
</dbReference>
<feature type="transmembrane region" description="Helical" evidence="9">
    <location>
        <begin position="54"/>
        <end position="71"/>
    </location>
</feature>
<keyword evidence="3" id="KW-0050">Antiport</keyword>
<dbReference type="InterPro" id="IPR006153">
    <property type="entry name" value="Cation/H_exchanger_TM"/>
</dbReference>
<proteinExistence type="predicted"/>
<dbReference type="Gene3D" id="3.40.50.720">
    <property type="entry name" value="NAD(P)-binding Rossmann-like Domain"/>
    <property type="match status" value="1"/>
</dbReference>
<feature type="transmembrane region" description="Helical" evidence="9">
    <location>
        <begin position="92"/>
        <end position="110"/>
    </location>
</feature>
<keyword evidence="5 9" id="KW-0812">Transmembrane</keyword>
<dbReference type="SUPFAM" id="SSF51735">
    <property type="entry name" value="NAD(P)-binding Rossmann-fold domains"/>
    <property type="match status" value="1"/>
</dbReference>
<feature type="transmembrane region" description="Helical" evidence="9">
    <location>
        <begin position="31"/>
        <end position="48"/>
    </location>
</feature>
<feature type="transmembrane region" description="Helical" evidence="9">
    <location>
        <begin position="184"/>
        <end position="207"/>
    </location>
</feature>
<dbReference type="RefSeq" id="WP_344808485.1">
    <property type="nucleotide sequence ID" value="NZ_BAABBO010000016.1"/>
</dbReference>
<sequence>MNESVVISLAAILFFGVGSQFLAWKLKLPSILLLLLSGIALGPITGLLDPDALFGEALFPAVSFAVAIILFEGGLSLKIRELKATSVVVQRLISVGIVATWVLCTVFAKYTLDLPWMLAALLGSILTVTGPTVVLPLLMLVRPKGHVNSVLKWEGILNDPVGALLAVLVFEVVITANLGSATSVFVQGFGLTIVVGGLLGLGMGMLMTLAMRHHWVPEFLSNTFTLTAVLVLFTVSNLIQHESGLFSVTIMGIYLGNQKLVSIRNLVGFKEDLRVLLLSALFIILAARLQIADLQQIHIGSFIFLGLLILVVRPVAVALSTIGSPLTTGERVFIAAMAPRGIVAAAITSLFAVRLQAMDYPGADVLAPNMFFIIIGSILIYGLAARPLAKKLDLGDDEPQGAIILGSNTFSRAFAKTLQKDNFGVLLIDARWANIKEARMEGIPTYLGNVLSEHATDNVSYTGIGRFIALTPNLELNSLACIRFSDVFGVAETYQLGELEDKDKPQQSVPDDLSGIPLFRSNATYNYLMTRMNAGSIVKRTQLSNDFTYEQFKSQNENRDPLLLCVITEQRELLLASSKRSLQPKPGHIIITLLDAEA</sequence>
<feature type="transmembrane region" description="Helical" evidence="9">
    <location>
        <begin position="332"/>
        <end position="353"/>
    </location>
</feature>
<accession>A0ABP7PYF9</accession>
<dbReference type="Gene3D" id="1.20.1530.20">
    <property type="match status" value="1"/>
</dbReference>
<reference evidence="13" key="1">
    <citation type="journal article" date="2019" name="Int. J. Syst. Evol. Microbiol.">
        <title>The Global Catalogue of Microorganisms (GCM) 10K type strain sequencing project: providing services to taxonomists for standard genome sequencing and annotation.</title>
        <authorList>
            <consortium name="The Broad Institute Genomics Platform"/>
            <consortium name="The Broad Institute Genome Sequencing Center for Infectious Disease"/>
            <person name="Wu L."/>
            <person name="Ma J."/>
        </authorList>
    </citation>
    <scope>NUCLEOTIDE SEQUENCE [LARGE SCALE GENOMIC DNA]</scope>
    <source>
        <strain evidence="13">JCM 17555</strain>
    </source>
</reference>
<feature type="transmembrane region" description="Helical" evidence="9">
    <location>
        <begin position="273"/>
        <end position="291"/>
    </location>
</feature>
<feature type="transmembrane region" description="Helical" evidence="9">
    <location>
        <begin position="116"/>
        <end position="141"/>
    </location>
</feature>
<gene>
    <name evidence="12" type="ORF">GCM10022278_33330</name>
</gene>
<evidence type="ECO:0000256" key="4">
    <source>
        <dbReference type="ARBA" id="ARBA00022475"/>
    </source>
</evidence>
<dbReference type="PANTHER" id="PTHR32507:SF0">
    <property type="entry name" value="NA(+)_H(+) ANTIPORTER 2-RELATED"/>
    <property type="match status" value="1"/>
</dbReference>
<dbReference type="Proteomes" id="UP001501337">
    <property type="component" value="Unassembled WGS sequence"/>
</dbReference>
<evidence type="ECO:0000256" key="5">
    <source>
        <dbReference type="ARBA" id="ARBA00022692"/>
    </source>
</evidence>
<feature type="transmembrane region" description="Helical" evidence="9">
    <location>
        <begin position="219"/>
        <end position="239"/>
    </location>
</feature>
<feature type="transmembrane region" description="Helical" evidence="9">
    <location>
        <begin position="6"/>
        <end position="24"/>
    </location>
</feature>
<dbReference type="Pfam" id="PF02254">
    <property type="entry name" value="TrkA_N"/>
    <property type="match status" value="1"/>
</dbReference>
<keyword evidence="4" id="KW-1003">Cell membrane</keyword>
<evidence type="ECO:0000259" key="11">
    <source>
        <dbReference type="Pfam" id="PF02254"/>
    </source>
</evidence>
<feature type="transmembrane region" description="Helical" evidence="9">
    <location>
        <begin position="365"/>
        <end position="384"/>
    </location>
</feature>
<evidence type="ECO:0000259" key="10">
    <source>
        <dbReference type="Pfam" id="PF00999"/>
    </source>
</evidence>
<keyword evidence="8 9" id="KW-0472">Membrane</keyword>
<evidence type="ECO:0000256" key="7">
    <source>
        <dbReference type="ARBA" id="ARBA00023065"/>
    </source>
</evidence>
<dbReference type="InterPro" id="IPR036291">
    <property type="entry name" value="NAD(P)-bd_dom_sf"/>
</dbReference>
<evidence type="ECO:0000313" key="13">
    <source>
        <dbReference type="Proteomes" id="UP001501337"/>
    </source>
</evidence>
<comment type="caution">
    <text evidence="12">The sequence shown here is derived from an EMBL/GenBank/DDBJ whole genome shotgun (WGS) entry which is preliminary data.</text>
</comment>
<keyword evidence="7" id="KW-0406">Ion transport</keyword>
<dbReference type="InterPro" id="IPR038770">
    <property type="entry name" value="Na+/solute_symporter_sf"/>
</dbReference>
<evidence type="ECO:0000256" key="2">
    <source>
        <dbReference type="ARBA" id="ARBA00022448"/>
    </source>
</evidence>
<protein>
    <submittedName>
        <fullName evidence="12">Sodium:proton antiporter</fullName>
    </submittedName>
</protein>
<evidence type="ECO:0000313" key="12">
    <source>
        <dbReference type="EMBL" id="GAA3973485.1"/>
    </source>
</evidence>
<feature type="domain" description="Cation/H+ exchanger transmembrane" evidence="10">
    <location>
        <begin position="17"/>
        <end position="390"/>
    </location>
</feature>
<feature type="domain" description="RCK N-terminal" evidence="11">
    <location>
        <begin position="403"/>
        <end position="488"/>
    </location>
</feature>